<evidence type="ECO:0000313" key="16">
    <source>
        <dbReference type="Proteomes" id="UP001479290"/>
    </source>
</evidence>
<organism evidence="15 16">
    <name type="scientific">Culter alburnus</name>
    <name type="common">Topmouth culter</name>
    <dbReference type="NCBI Taxonomy" id="194366"/>
    <lineage>
        <taxon>Eukaryota</taxon>
        <taxon>Metazoa</taxon>
        <taxon>Chordata</taxon>
        <taxon>Craniata</taxon>
        <taxon>Vertebrata</taxon>
        <taxon>Euteleostomi</taxon>
        <taxon>Actinopterygii</taxon>
        <taxon>Neopterygii</taxon>
        <taxon>Teleostei</taxon>
        <taxon>Ostariophysi</taxon>
        <taxon>Cypriniformes</taxon>
        <taxon>Xenocyprididae</taxon>
        <taxon>Xenocypridinae</taxon>
        <taxon>Culter</taxon>
    </lineage>
</organism>
<keyword evidence="2" id="KW-1003">Cell membrane</keyword>
<dbReference type="GO" id="GO:0007166">
    <property type="term" value="P:cell surface receptor signaling pathway"/>
    <property type="evidence" value="ECO:0007669"/>
    <property type="project" value="TreeGrafter"/>
</dbReference>
<keyword evidence="7" id="KW-1015">Disulfide bond</keyword>
<evidence type="ECO:0000256" key="6">
    <source>
        <dbReference type="ARBA" id="ARBA00023136"/>
    </source>
</evidence>
<dbReference type="GO" id="GO:0006955">
    <property type="term" value="P:immune response"/>
    <property type="evidence" value="ECO:0007669"/>
    <property type="project" value="TreeGrafter"/>
</dbReference>
<dbReference type="InterPro" id="IPR007110">
    <property type="entry name" value="Ig-like_dom"/>
</dbReference>
<dbReference type="AlphaFoldDB" id="A0AAW2A2Z6"/>
<dbReference type="PROSITE" id="PS50835">
    <property type="entry name" value="IG_LIKE"/>
    <property type="match status" value="1"/>
</dbReference>
<dbReference type="PANTHER" id="PTHR25466:SF14">
    <property type="entry name" value="BUTYROPHILIN SUBFAMILY 2 MEMBER A2-LIKE-RELATED"/>
    <property type="match status" value="1"/>
</dbReference>
<dbReference type="Pfam" id="PF07686">
    <property type="entry name" value="V-set"/>
    <property type="match status" value="1"/>
</dbReference>
<dbReference type="GO" id="GO:0071222">
    <property type="term" value="P:cellular response to lipopolysaccharide"/>
    <property type="evidence" value="ECO:0007669"/>
    <property type="project" value="TreeGrafter"/>
</dbReference>
<dbReference type="EMBL" id="JAWDJR010000010">
    <property type="protein sequence ID" value="KAK9967722.1"/>
    <property type="molecule type" value="Genomic_DNA"/>
</dbReference>
<comment type="caution">
    <text evidence="15">The sequence shown here is derived from an EMBL/GenBank/DDBJ whole genome shotgun (WGS) entry which is preliminary data.</text>
</comment>
<feature type="chain" id="PRO_5043620994" description="Ig-like domain-containing protein" evidence="13">
    <location>
        <begin position="21"/>
        <end position="208"/>
    </location>
</feature>
<evidence type="ECO:0000259" key="14">
    <source>
        <dbReference type="PROSITE" id="PS50835"/>
    </source>
</evidence>
<evidence type="ECO:0000256" key="3">
    <source>
        <dbReference type="ARBA" id="ARBA00022692"/>
    </source>
</evidence>
<feature type="signal peptide" evidence="13">
    <location>
        <begin position="1"/>
        <end position="20"/>
    </location>
</feature>
<dbReference type="FunFam" id="2.60.40.10:FF:000142">
    <property type="entry name" value="V-set domain-containing T-cell activation inhibitor 1"/>
    <property type="match status" value="1"/>
</dbReference>
<dbReference type="PANTHER" id="PTHR25466">
    <property type="entry name" value="T-LYMPHOCYTE ACTIVATION ANTIGEN"/>
    <property type="match status" value="1"/>
</dbReference>
<protein>
    <recommendedName>
        <fullName evidence="14">Ig-like domain-containing protein</fullName>
    </recommendedName>
</protein>
<feature type="domain" description="Ig-like" evidence="14">
    <location>
        <begin position="30"/>
        <end position="137"/>
    </location>
</feature>
<evidence type="ECO:0000256" key="8">
    <source>
        <dbReference type="ARBA" id="ARBA00023170"/>
    </source>
</evidence>
<gene>
    <name evidence="15" type="ORF">ABG768_002099</name>
</gene>
<keyword evidence="10" id="KW-0393">Immunoglobulin domain</keyword>
<evidence type="ECO:0000256" key="9">
    <source>
        <dbReference type="ARBA" id="ARBA00023180"/>
    </source>
</evidence>
<feature type="transmembrane region" description="Helical" evidence="12">
    <location>
        <begin position="157"/>
        <end position="181"/>
    </location>
</feature>
<keyword evidence="9" id="KW-0325">Glycoprotein</keyword>
<dbReference type="InterPro" id="IPR051713">
    <property type="entry name" value="T-cell_Activation_Regulation"/>
</dbReference>
<evidence type="ECO:0000313" key="15">
    <source>
        <dbReference type="EMBL" id="KAK9967722.1"/>
    </source>
</evidence>
<dbReference type="Gene3D" id="2.60.40.10">
    <property type="entry name" value="Immunoglobulins"/>
    <property type="match status" value="1"/>
</dbReference>
<keyword evidence="5 12" id="KW-1133">Transmembrane helix</keyword>
<evidence type="ECO:0000256" key="11">
    <source>
        <dbReference type="SAM" id="MobiDB-lite"/>
    </source>
</evidence>
<evidence type="ECO:0000256" key="12">
    <source>
        <dbReference type="SAM" id="Phobius"/>
    </source>
</evidence>
<evidence type="ECO:0000256" key="5">
    <source>
        <dbReference type="ARBA" id="ARBA00022989"/>
    </source>
</evidence>
<evidence type="ECO:0000256" key="13">
    <source>
        <dbReference type="SAM" id="SignalP"/>
    </source>
</evidence>
<dbReference type="GO" id="GO:0042130">
    <property type="term" value="P:negative regulation of T cell proliferation"/>
    <property type="evidence" value="ECO:0007669"/>
    <property type="project" value="TreeGrafter"/>
</dbReference>
<evidence type="ECO:0000256" key="7">
    <source>
        <dbReference type="ARBA" id="ARBA00023157"/>
    </source>
</evidence>
<evidence type="ECO:0000256" key="2">
    <source>
        <dbReference type="ARBA" id="ARBA00022475"/>
    </source>
</evidence>
<accession>A0AAW2A2Z6</accession>
<dbReference type="InterPro" id="IPR003599">
    <property type="entry name" value="Ig_sub"/>
</dbReference>
<proteinExistence type="predicted"/>
<dbReference type="GO" id="GO:0031295">
    <property type="term" value="P:T cell costimulation"/>
    <property type="evidence" value="ECO:0007669"/>
    <property type="project" value="TreeGrafter"/>
</dbReference>
<evidence type="ECO:0000256" key="4">
    <source>
        <dbReference type="ARBA" id="ARBA00022729"/>
    </source>
</evidence>
<name>A0AAW2A2Z6_CULAL</name>
<keyword evidence="6 12" id="KW-0472">Membrane</keyword>
<dbReference type="InterPro" id="IPR036179">
    <property type="entry name" value="Ig-like_dom_sf"/>
</dbReference>
<keyword evidence="4 13" id="KW-0732">Signal</keyword>
<keyword evidence="8" id="KW-0675">Receptor</keyword>
<evidence type="ECO:0000256" key="10">
    <source>
        <dbReference type="ARBA" id="ARBA00023319"/>
    </source>
</evidence>
<sequence>MIINCGFICVFAVLINKVFLQDTVVEAVIGGSVVLPCSSTKQYHNLQDIHVFWRHNDSKIVCDIIPSSHSQGNQDSEYKNRTESFPEEYERGNFSIKLHNLIYGDTGEYSCLISHSSEHPAVLLIIKESTAEKGTISTEQDNQGTTKPSSVWISSPWLWGGIVFGIVIVILIVIGFILVYLRKKSSSNLSAGGHSMSSDAHEVENIMN</sequence>
<feature type="compositionally biased region" description="Polar residues" evidence="11">
    <location>
        <begin position="187"/>
        <end position="198"/>
    </location>
</feature>
<dbReference type="SMART" id="SM00409">
    <property type="entry name" value="IG"/>
    <property type="match status" value="1"/>
</dbReference>
<feature type="compositionally biased region" description="Basic and acidic residues" evidence="11">
    <location>
        <begin position="199"/>
        <end position="208"/>
    </location>
</feature>
<keyword evidence="16" id="KW-1185">Reference proteome</keyword>
<dbReference type="SUPFAM" id="SSF48726">
    <property type="entry name" value="Immunoglobulin"/>
    <property type="match status" value="1"/>
</dbReference>
<evidence type="ECO:0000256" key="1">
    <source>
        <dbReference type="ARBA" id="ARBA00004251"/>
    </source>
</evidence>
<dbReference type="Proteomes" id="UP001479290">
    <property type="component" value="Unassembled WGS sequence"/>
</dbReference>
<dbReference type="GO" id="GO:0042102">
    <property type="term" value="P:positive regulation of T cell proliferation"/>
    <property type="evidence" value="ECO:0007669"/>
    <property type="project" value="TreeGrafter"/>
</dbReference>
<keyword evidence="3 12" id="KW-0812">Transmembrane</keyword>
<reference evidence="15 16" key="1">
    <citation type="submission" date="2024-05" db="EMBL/GenBank/DDBJ databases">
        <title>A high-quality chromosomal-level genome assembly of Topmouth culter (Culter alburnus).</title>
        <authorList>
            <person name="Zhao H."/>
        </authorList>
    </citation>
    <scope>NUCLEOTIDE SEQUENCE [LARGE SCALE GENOMIC DNA]</scope>
    <source>
        <strain evidence="15">CATC2023</strain>
        <tissue evidence="15">Muscle</tissue>
    </source>
</reference>
<feature type="region of interest" description="Disordered" evidence="11">
    <location>
        <begin position="187"/>
        <end position="208"/>
    </location>
</feature>
<dbReference type="GO" id="GO:0009897">
    <property type="term" value="C:external side of plasma membrane"/>
    <property type="evidence" value="ECO:0007669"/>
    <property type="project" value="TreeGrafter"/>
</dbReference>
<dbReference type="InterPro" id="IPR013106">
    <property type="entry name" value="Ig_V-set"/>
</dbReference>
<comment type="subcellular location">
    <subcellularLocation>
        <location evidence="1">Cell membrane</location>
        <topology evidence="1">Single-pass type I membrane protein</topology>
    </subcellularLocation>
</comment>
<dbReference type="InterPro" id="IPR013783">
    <property type="entry name" value="Ig-like_fold"/>
</dbReference>